<keyword evidence="6" id="KW-0413">Isomerase</keyword>
<evidence type="ECO:0000256" key="3">
    <source>
        <dbReference type="ARBA" id="ARBA00022691"/>
    </source>
</evidence>
<keyword evidence="2 5" id="KW-0808">Transferase</keyword>
<reference evidence="6 7" key="1">
    <citation type="submission" date="2016-10" db="EMBL/GenBank/DDBJ databases">
        <authorList>
            <person name="de Groot N.N."/>
        </authorList>
    </citation>
    <scope>NUCLEOTIDE SEQUENCE [LARGE SCALE GENOMIC DNA]</scope>
    <source>
        <strain>GEY</strain>
        <strain evidence="7">DSM 9560</strain>
    </source>
</reference>
<dbReference type="HAMAP" id="MF_00113">
    <property type="entry name" value="QueA"/>
    <property type="match status" value="1"/>
</dbReference>
<evidence type="ECO:0000256" key="4">
    <source>
        <dbReference type="ARBA" id="ARBA00022785"/>
    </source>
</evidence>
<evidence type="ECO:0000313" key="7">
    <source>
        <dbReference type="Proteomes" id="UP000199513"/>
    </source>
</evidence>
<sequence length="413" mass="47515">MKPDLEAINLADYYYELPEERIAKFPLEKRDESKLLIYNQQAQIVHDQFKNISTYLSQEDTLFFNDTKVTPARLYFQKHTGAVVEIFLLNPITPLEVHSAMLTTDQCTWACAVGNLKRLKNEPVLERIVSINGQEITLKAELEDYEKQIINFEWDSPHISFAELLTYIGEVPLPHYLKREAQESDKTNYQTIYAKNEGAVAAPTAGLHFTENLLEKIQKQGVKLDYLTLHVAGGTFQPIRHEKIIDHPMHAEQMIVSRQNLENLLSSKKIIAVGTTSMRTLESLYWYGVKLMSLPDAPFKIAKLMPYRYEVEILPSRQEAFQEVLSYMKRHKLEKISGETEIMIVPTYPFQVCDALITNFHLPSTTLILLVAAFVGEAWKQIYQAALENNYRFLSFGDSSLLFRQSNINKISV</sequence>
<comment type="pathway">
    <text evidence="5">tRNA modification; tRNA-queuosine biosynthesis.</text>
</comment>
<evidence type="ECO:0000256" key="5">
    <source>
        <dbReference type="HAMAP-Rule" id="MF_00113"/>
    </source>
</evidence>
<dbReference type="GO" id="GO:0005737">
    <property type="term" value="C:cytoplasm"/>
    <property type="evidence" value="ECO:0007669"/>
    <property type="project" value="UniProtKB-SubCell"/>
</dbReference>
<dbReference type="RefSeq" id="WP_177217218.1">
    <property type="nucleotide sequence ID" value="NZ_FONY01000001.1"/>
</dbReference>
<dbReference type="PANTHER" id="PTHR30307:SF0">
    <property type="entry name" value="S-ADENOSYLMETHIONINE:TRNA RIBOSYLTRANSFERASE-ISOMERASE"/>
    <property type="match status" value="1"/>
</dbReference>
<comment type="subunit">
    <text evidence="5">Monomer.</text>
</comment>
<dbReference type="EMBL" id="FONY01000001">
    <property type="protein sequence ID" value="SFE41234.1"/>
    <property type="molecule type" value="Genomic_DNA"/>
</dbReference>
<comment type="function">
    <text evidence="5">Transfers and isomerizes the ribose moiety from AdoMet to the 7-aminomethyl group of 7-deazaguanine (preQ1-tRNA) to give epoxyqueuosine (oQ-tRNA).</text>
</comment>
<accession>A0A1I2AB28</accession>
<keyword evidence="4 5" id="KW-0671">Queuosine biosynthesis</keyword>
<keyword evidence="1 5" id="KW-0963">Cytoplasm</keyword>
<name>A0A1I2AB28_9BACT</name>
<dbReference type="InterPro" id="IPR003699">
    <property type="entry name" value="QueA"/>
</dbReference>
<dbReference type="GO" id="GO:0051075">
    <property type="term" value="F:S-adenosylmethionine:tRNA ribosyltransferase-isomerase activity"/>
    <property type="evidence" value="ECO:0007669"/>
    <property type="project" value="UniProtKB-EC"/>
</dbReference>
<dbReference type="InterPro" id="IPR042118">
    <property type="entry name" value="QueA_dom1"/>
</dbReference>
<proteinExistence type="inferred from homology"/>
<dbReference type="GO" id="GO:0008616">
    <property type="term" value="P:tRNA queuosine(34) biosynthetic process"/>
    <property type="evidence" value="ECO:0007669"/>
    <property type="project" value="UniProtKB-UniRule"/>
</dbReference>
<dbReference type="Proteomes" id="UP000199513">
    <property type="component" value="Unassembled WGS sequence"/>
</dbReference>
<organism evidence="6 7">
    <name type="scientific">Thermoflexibacter ruber</name>
    <dbReference type="NCBI Taxonomy" id="1003"/>
    <lineage>
        <taxon>Bacteria</taxon>
        <taxon>Pseudomonadati</taxon>
        <taxon>Bacteroidota</taxon>
        <taxon>Cytophagia</taxon>
        <taxon>Cytophagales</taxon>
        <taxon>Thermoflexibacteraceae</taxon>
        <taxon>Thermoflexibacter</taxon>
    </lineage>
</organism>
<keyword evidence="3 5" id="KW-0949">S-adenosyl-L-methionine</keyword>
<dbReference type="Pfam" id="PF02547">
    <property type="entry name" value="Queuosine_synth"/>
    <property type="match status" value="1"/>
</dbReference>
<evidence type="ECO:0000313" key="6">
    <source>
        <dbReference type="EMBL" id="SFE41234.1"/>
    </source>
</evidence>
<dbReference type="EC" id="2.4.99.17" evidence="5"/>
<comment type="similarity">
    <text evidence="5">Belongs to the QueA family.</text>
</comment>
<dbReference type="UniPathway" id="UPA00392"/>
<evidence type="ECO:0000256" key="1">
    <source>
        <dbReference type="ARBA" id="ARBA00022490"/>
    </source>
</evidence>
<dbReference type="InterPro" id="IPR036100">
    <property type="entry name" value="QueA_sf"/>
</dbReference>
<comment type="subcellular location">
    <subcellularLocation>
        <location evidence="5">Cytoplasm</location>
    </subcellularLocation>
</comment>
<keyword evidence="7" id="KW-1185">Reference proteome</keyword>
<dbReference type="AlphaFoldDB" id="A0A1I2AB28"/>
<gene>
    <name evidence="5" type="primary">queA</name>
    <name evidence="6" type="ORF">SAMN04488541_1001104</name>
</gene>
<dbReference type="STRING" id="1003.SAMN04488541_1001104"/>
<comment type="catalytic activity">
    <reaction evidence="5">
        <text>7-aminomethyl-7-carbaguanosine(34) in tRNA + S-adenosyl-L-methionine = epoxyqueuosine(34) in tRNA + adenine + L-methionine + 2 H(+)</text>
        <dbReference type="Rhea" id="RHEA:32155"/>
        <dbReference type="Rhea" id="RHEA-COMP:10342"/>
        <dbReference type="Rhea" id="RHEA-COMP:18582"/>
        <dbReference type="ChEBI" id="CHEBI:15378"/>
        <dbReference type="ChEBI" id="CHEBI:16708"/>
        <dbReference type="ChEBI" id="CHEBI:57844"/>
        <dbReference type="ChEBI" id="CHEBI:59789"/>
        <dbReference type="ChEBI" id="CHEBI:82833"/>
        <dbReference type="ChEBI" id="CHEBI:194443"/>
        <dbReference type="EC" id="2.4.99.17"/>
    </reaction>
</comment>
<protein>
    <recommendedName>
        <fullName evidence="5">S-adenosylmethionine:tRNA ribosyltransferase-isomerase</fullName>
        <ecNumber evidence="5">2.4.99.17</ecNumber>
    </recommendedName>
    <alternativeName>
        <fullName evidence="5">Queuosine biosynthesis protein QueA</fullName>
    </alternativeName>
</protein>
<dbReference type="SUPFAM" id="SSF111337">
    <property type="entry name" value="QueA-like"/>
    <property type="match status" value="1"/>
</dbReference>
<dbReference type="Gene3D" id="3.40.1780.10">
    <property type="entry name" value="QueA-like"/>
    <property type="match status" value="2"/>
</dbReference>
<evidence type="ECO:0000256" key="2">
    <source>
        <dbReference type="ARBA" id="ARBA00022679"/>
    </source>
</evidence>
<dbReference type="PANTHER" id="PTHR30307">
    <property type="entry name" value="S-ADENOSYLMETHIONINE:TRNA RIBOSYLTRANSFERASE-ISOMERASE"/>
    <property type="match status" value="1"/>
</dbReference>